<protein>
    <submittedName>
        <fullName evidence="3">Uncharacterized protein</fullName>
    </submittedName>
</protein>
<feature type="region of interest" description="Disordered" evidence="2">
    <location>
        <begin position="111"/>
        <end position="153"/>
    </location>
</feature>
<dbReference type="Proteomes" id="UP000256645">
    <property type="component" value="Unassembled WGS sequence"/>
</dbReference>
<comment type="caution">
    <text evidence="3">The sequence shown here is derived from an EMBL/GenBank/DDBJ whole genome shotgun (WGS) entry which is preliminary data.</text>
</comment>
<dbReference type="PANTHER" id="PTHR16487:SF0">
    <property type="entry name" value="PROTEIN PHOSPHATASE 4 REGULATORY SUBUNIT 2-RELATED"/>
    <property type="match status" value="1"/>
</dbReference>
<dbReference type="InterPro" id="IPR015267">
    <property type="entry name" value="PPP4R2"/>
</dbReference>
<name>A0A3D8RGE2_9HELO</name>
<dbReference type="PANTHER" id="PTHR16487">
    <property type="entry name" value="PPP4R2-RELATED PROTEIN"/>
    <property type="match status" value="1"/>
</dbReference>
<evidence type="ECO:0000313" key="4">
    <source>
        <dbReference type="Proteomes" id="UP000256645"/>
    </source>
</evidence>
<organism evidence="3 4">
    <name type="scientific">Coleophoma cylindrospora</name>
    <dbReference type="NCBI Taxonomy" id="1849047"/>
    <lineage>
        <taxon>Eukaryota</taxon>
        <taxon>Fungi</taxon>
        <taxon>Dikarya</taxon>
        <taxon>Ascomycota</taxon>
        <taxon>Pezizomycotina</taxon>
        <taxon>Leotiomycetes</taxon>
        <taxon>Helotiales</taxon>
        <taxon>Dermateaceae</taxon>
        <taxon>Coleophoma</taxon>
    </lineage>
</organism>
<accession>A0A3D8RGE2</accession>
<dbReference type="AlphaFoldDB" id="A0A3D8RGE2"/>
<dbReference type="GO" id="GO:0019888">
    <property type="term" value="F:protein phosphatase regulator activity"/>
    <property type="evidence" value="ECO:0007669"/>
    <property type="project" value="InterPro"/>
</dbReference>
<gene>
    <name evidence="3" type="ORF">BP6252_07032</name>
</gene>
<reference evidence="3 4" key="1">
    <citation type="journal article" date="2018" name="IMA Fungus">
        <title>IMA Genome-F 9: Draft genome sequence of Annulohypoxylon stygium, Aspergillus mulundensis, Berkeleyomyces basicola (syn. Thielaviopsis basicola), Ceratocystis smalleyi, two Cercospora beticola strains, Coleophoma cylindrospora, Fusarium fracticaudum, Phialophora cf. hyalina, and Morchella septimelata.</title>
        <authorList>
            <person name="Wingfield B.D."/>
            <person name="Bills G.F."/>
            <person name="Dong Y."/>
            <person name="Huang W."/>
            <person name="Nel W.J."/>
            <person name="Swalarsk-Parry B.S."/>
            <person name="Vaghefi N."/>
            <person name="Wilken P.M."/>
            <person name="An Z."/>
            <person name="de Beer Z.W."/>
            <person name="De Vos L."/>
            <person name="Chen L."/>
            <person name="Duong T.A."/>
            <person name="Gao Y."/>
            <person name="Hammerbacher A."/>
            <person name="Kikkert J.R."/>
            <person name="Li Y."/>
            <person name="Li H."/>
            <person name="Li K."/>
            <person name="Li Q."/>
            <person name="Liu X."/>
            <person name="Ma X."/>
            <person name="Naidoo K."/>
            <person name="Pethybridge S.J."/>
            <person name="Sun J."/>
            <person name="Steenkamp E.T."/>
            <person name="van der Nest M.A."/>
            <person name="van Wyk S."/>
            <person name="Wingfield M.J."/>
            <person name="Xiong C."/>
            <person name="Yue Q."/>
            <person name="Zhang X."/>
        </authorList>
    </citation>
    <scope>NUCLEOTIDE SEQUENCE [LARGE SCALE GENOMIC DNA]</scope>
    <source>
        <strain evidence="3 4">BP6252</strain>
    </source>
</reference>
<comment type="similarity">
    <text evidence="1">Belongs to the PPP4R2 family.</text>
</comment>
<feature type="compositionally biased region" description="Low complexity" evidence="2">
    <location>
        <begin position="115"/>
        <end position="127"/>
    </location>
</feature>
<dbReference type="GO" id="GO:0005737">
    <property type="term" value="C:cytoplasm"/>
    <property type="evidence" value="ECO:0007669"/>
    <property type="project" value="TreeGrafter"/>
</dbReference>
<proteinExistence type="inferred from homology"/>
<feature type="compositionally biased region" description="Basic and acidic residues" evidence="2">
    <location>
        <begin position="435"/>
        <end position="486"/>
    </location>
</feature>
<dbReference type="OrthoDB" id="341898at2759"/>
<evidence type="ECO:0000256" key="1">
    <source>
        <dbReference type="ARBA" id="ARBA00009207"/>
    </source>
</evidence>
<keyword evidence="4" id="KW-1185">Reference proteome</keyword>
<dbReference type="STRING" id="1849047.A0A3D8RGE2"/>
<dbReference type="GO" id="GO:0005634">
    <property type="term" value="C:nucleus"/>
    <property type="evidence" value="ECO:0007669"/>
    <property type="project" value="TreeGrafter"/>
</dbReference>
<dbReference type="EMBL" id="PDLM01000007">
    <property type="protein sequence ID" value="RDW73125.1"/>
    <property type="molecule type" value="Genomic_DNA"/>
</dbReference>
<feature type="compositionally biased region" description="Acidic residues" evidence="2">
    <location>
        <begin position="422"/>
        <end position="434"/>
    </location>
</feature>
<evidence type="ECO:0000313" key="3">
    <source>
        <dbReference type="EMBL" id="RDW73125.1"/>
    </source>
</evidence>
<evidence type="ECO:0000256" key="2">
    <source>
        <dbReference type="SAM" id="MobiDB-lite"/>
    </source>
</evidence>
<sequence>MDMEVPFRNCDEMLWTRIIRQPRQSARLKIANNATSSIPSTSSQIFNMELDSDDEVLRVLADGDNMDYSKWPGLLDRIITRLENIVYEFPPPPVPRQLPILLSSQPIPSSPPLPASLHPLPAAEASSQDSKASTEAPNKENAPPESISSKSNLPPHIQSLFDSIITTLKTLFTEYPPHTIQRFSELILNPRQHYKSLYSYLHAVDRVVHVTSGANVFPLPPAVPDPSAASVLSNGLGTTDPASISWGNPTSTAQATLGSDESLGGALLTPILWLNKSANNHVGDLEGEVRTESTETIEGPNGPGGVETVTVSVNGISSTTAATIDNGSAGLRAEGGVTQGELLRQEQKAGVVPAAQLSGHGRGDCDGMGEDDEVPHARGPEEIGMQDMGPQASGTAMERGSGSAKNIQAIDVVAAVGRTSDDSTEEEEEEEEEENVKKEPGTPKREAEEDIGPEEKRIKEDQEESKSPDVDMVDADGKTEEEKKVGEDDENIGPDAVDSSTV</sequence>
<dbReference type="GO" id="GO:0030289">
    <property type="term" value="C:protein phosphatase 4 complex"/>
    <property type="evidence" value="ECO:0007669"/>
    <property type="project" value="InterPro"/>
</dbReference>
<dbReference type="Pfam" id="PF09184">
    <property type="entry name" value="PPP4R2"/>
    <property type="match status" value="1"/>
</dbReference>
<feature type="region of interest" description="Disordered" evidence="2">
    <location>
        <begin position="356"/>
        <end position="502"/>
    </location>
</feature>